<evidence type="ECO:0000256" key="2">
    <source>
        <dbReference type="ARBA" id="ARBA00022741"/>
    </source>
</evidence>
<sequence length="609" mass="69027">MWRKKQIENIKQQQQHTAAAADTPQSVSPLSKPNLLTKIQIQEIIQKQVSIPIDRHSVADDEINGRGDDCSISSSSTGTTNYCLYYFTELNFPDVNNLLVFELRFSTQIITPVQKLQIINASKGENKKPIENTDDMDRDEDVLPCPTESSLNYTHYKFAVTVPPEFPNKNLSISLISIHGQGITDSVTRQQGASPSADISNNVTAAGAFQNKTSNFTHQQSIQYCVVDSQLRSSHNDSSLISVTEVIKFLKKLIFDAEKRNFESQQGDTLSMLFGNDKDLLTQLESQYFLPDYDSMVIEEKVVDRRHNYVLRSCIYNQQCYAVRTVIFSKPEQLESWKREALLLCTLKHPSIVDHIGYGLRADKFQFKILMEHCKYGFLYDILFKPPAKKKSSLDTNNLKEQLRDPEIIYRVAISAAKALHYLHTEKKMIYVNVNSANIMLADEFQTKFLVDSSTCYVCNVAASGPISDISPSQSTENLIIPPALIKYYNPNVSSAETAVLVQYKSPEQILLPKRKYLLTSAVDIFAFGIVLYEIFTQRNPWKGTQPKTILEKVANGERPELSPQLVLVPQQLEIVELISWCWQQDPSERPNISQVLNALTQLSCKKAQ</sequence>
<evidence type="ECO:0000256" key="1">
    <source>
        <dbReference type="ARBA" id="ARBA00022679"/>
    </source>
</evidence>
<dbReference type="PANTHER" id="PTHR44329:SF288">
    <property type="entry name" value="MITOGEN-ACTIVATED PROTEIN KINASE KINASE KINASE 20"/>
    <property type="match status" value="1"/>
</dbReference>
<dbReference type="SUPFAM" id="SSF56112">
    <property type="entry name" value="Protein kinase-like (PK-like)"/>
    <property type="match status" value="1"/>
</dbReference>
<evidence type="ECO:0000256" key="4">
    <source>
        <dbReference type="ARBA" id="ARBA00022840"/>
    </source>
</evidence>
<dbReference type="RefSeq" id="XP_044564843.1">
    <property type="nucleotide sequence ID" value="XM_044704445.1"/>
</dbReference>
<comment type="caution">
    <text evidence="6">The sequence shown here is derived from an EMBL/GenBank/DDBJ whole genome shotgun (WGS) entry which is preliminary data.</text>
</comment>
<organism evidence="6 7">
    <name type="scientific">Naegleria fowleri</name>
    <name type="common">Brain eating amoeba</name>
    <dbReference type="NCBI Taxonomy" id="5763"/>
    <lineage>
        <taxon>Eukaryota</taxon>
        <taxon>Discoba</taxon>
        <taxon>Heterolobosea</taxon>
        <taxon>Tetramitia</taxon>
        <taxon>Eutetramitia</taxon>
        <taxon>Vahlkampfiidae</taxon>
        <taxon>Naegleria</taxon>
    </lineage>
</organism>
<keyword evidence="3" id="KW-0418">Kinase</keyword>
<evidence type="ECO:0000256" key="3">
    <source>
        <dbReference type="ARBA" id="ARBA00022777"/>
    </source>
</evidence>
<evidence type="ECO:0000259" key="5">
    <source>
        <dbReference type="PROSITE" id="PS50011"/>
    </source>
</evidence>
<dbReference type="Proteomes" id="UP000444721">
    <property type="component" value="Unassembled WGS sequence"/>
</dbReference>
<dbReference type="GeneID" id="68120994"/>
<dbReference type="VEuPathDB" id="AmoebaDB:NfTy_029260"/>
<dbReference type="Gene3D" id="1.10.510.10">
    <property type="entry name" value="Transferase(Phosphotransferase) domain 1"/>
    <property type="match status" value="1"/>
</dbReference>
<dbReference type="GO" id="GO:0005524">
    <property type="term" value="F:ATP binding"/>
    <property type="evidence" value="ECO:0007669"/>
    <property type="project" value="UniProtKB-KW"/>
</dbReference>
<feature type="domain" description="Protein kinase" evidence="5">
    <location>
        <begin position="278"/>
        <end position="603"/>
    </location>
</feature>
<dbReference type="GO" id="GO:0004674">
    <property type="term" value="F:protein serine/threonine kinase activity"/>
    <property type="evidence" value="ECO:0007669"/>
    <property type="project" value="TreeGrafter"/>
</dbReference>
<protein>
    <recommendedName>
        <fullName evidence="5">Protein kinase domain-containing protein</fullName>
    </recommendedName>
</protein>
<keyword evidence="7" id="KW-1185">Reference proteome</keyword>
<accession>A0A6A5C2Q0</accession>
<gene>
    <name evidence="6" type="ORF">FDP41_013779</name>
</gene>
<dbReference type="VEuPathDB" id="AmoebaDB:NF0070950"/>
<keyword evidence="4" id="KW-0067">ATP-binding</keyword>
<evidence type="ECO:0000313" key="7">
    <source>
        <dbReference type="Proteomes" id="UP000444721"/>
    </source>
</evidence>
<reference evidence="6 7" key="1">
    <citation type="journal article" date="2019" name="Sci. Rep.">
        <title>Nanopore sequencing improves the draft genome of the human pathogenic amoeba Naegleria fowleri.</title>
        <authorList>
            <person name="Liechti N."/>
            <person name="Schurch N."/>
            <person name="Bruggmann R."/>
            <person name="Wittwer M."/>
        </authorList>
    </citation>
    <scope>NUCLEOTIDE SEQUENCE [LARGE SCALE GENOMIC DNA]</scope>
    <source>
        <strain evidence="6 7">ATCC 30894</strain>
    </source>
</reference>
<dbReference type="PANTHER" id="PTHR44329">
    <property type="entry name" value="SERINE/THREONINE-PROTEIN KINASE TNNI3K-RELATED"/>
    <property type="match status" value="1"/>
</dbReference>
<name>A0A6A5C2Q0_NAEFO</name>
<dbReference type="EMBL" id="VFQX01000020">
    <property type="protein sequence ID" value="KAF0980130.1"/>
    <property type="molecule type" value="Genomic_DNA"/>
</dbReference>
<keyword evidence="2" id="KW-0547">Nucleotide-binding</keyword>
<dbReference type="Pfam" id="PF07714">
    <property type="entry name" value="PK_Tyr_Ser-Thr"/>
    <property type="match status" value="1"/>
</dbReference>
<proteinExistence type="predicted"/>
<dbReference type="VEuPathDB" id="AmoebaDB:FDP41_013779"/>
<dbReference type="InterPro" id="IPR011009">
    <property type="entry name" value="Kinase-like_dom_sf"/>
</dbReference>
<dbReference type="OrthoDB" id="4062651at2759"/>
<dbReference type="PROSITE" id="PS50011">
    <property type="entry name" value="PROTEIN_KINASE_DOM"/>
    <property type="match status" value="1"/>
</dbReference>
<keyword evidence="1" id="KW-0808">Transferase</keyword>
<evidence type="ECO:0000313" key="6">
    <source>
        <dbReference type="EMBL" id="KAF0980130.1"/>
    </source>
</evidence>
<dbReference type="AlphaFoldDB" id="A0A6A5C2Q0"/>
<dbReference type="InterPro" id="IPR000719">
    <property type="entry name" value="Prot_kinase_dom"/>
</dbReference>
<dbReference type="InterPro" id="IPR001245">
    <property type="entry name" value="Ser-Thr/Tyr_kinase_cat_dom"/>
</dbReference>
<dbReference type="InterPro" id="IPR051681">
    <property type="entry name" value="Ser/Thr_Kinases-Pseudokinases"/>
</dbReference>